<comment type="subcellular location">
    <subcellularLocation>
        <location evidence="1">Membrane</location>
    </subcellularLocation>
</comment>
<dbReference type="InterPro" id="IPR013106">
    <property type="entry name" value="Ig_V-set"/>
</dbReference>
<evidence type="ECO:0000256" key="3">
    <source>
        <dbReference type="ARBA" id="ARBA00022729"/>
    </source>
</evidence>
<name>A0A8J6B324_GALPY</name>
<dbReference type="Pfam" id="PF22705">
    <property type="entry name" value="C2-set_3"/>
    <property type="match status" value="1"/>
</dbReference>
<dbReference type="OrthoDB" id="9986391at2759"/>
<organism evidence="11 12">
    <name type="scientific">Galemys pyrenaicus</name>
    <name type="common">Iberian desman</name>
    <name type="synonym">Pyrenean desman</name>
    <dbReference type="NCBI Taxonomy" id="202257"/>
    <lineage>
        <taxon>Eukaryota</taxon>
        <taxon>Metazoa</taxon>
        <taxon>Chordata</taxon>
        <taxon>Craniata</taxon>
        <taxon>Vertebrata</taxon>
        <taxon>Euteleostomi</taxon>
        <taxon>Mammalia</taxon>
        <taxon>Eutheria</taxon>
        <taxon>Laurasiatheria</taxon>
        <taxon>Eulipotyphla</taxon>
        <taxon>Talpidae</taxon>
        <taxon>Galemys</taxon>
    </lineage>
</organism>
<evidence type="ECO:0000256" key="7">
    <source>
        <dbReference type="ARBA" id="ARBA00023180"/>
    </source>
</evidence>
<evidence type="ECO:0000259" key="10">
    <source>
        <dbReference type="PROSITE" id="PS50835"/>
    </source>
</evidence>
<sequence>MNAQNMEVRWYRNNPSGLVHRYGASQDHMARQMSAYQGRTELLKENIAKGQVTLRIHSIQPSDDGEYRCFFESSTFYSEAQFEVLVTGSGAAPRIHIDPGNTREVKLTCTSSGWFPEPDVQWRDLQGQLLAPVSETKTPEGNGLFHVETSIIVAENSREAVSCLIRNPVLSEEKEVHISVAGQFPPESVS</sequence>
<evidence type="ECO:0000256" key="6">
    <source>
        <dbReference type="ARBA" id="ARBA00023157"/>
    </source>
</evidence>
<evidence type="ECO:0000313" key="12">
    <source>
        <dbReference type="Proteomes" id="UP000700334"/>
    </source>
</evidence>
<dbReference type="GO" id="GO:1903037">
    <property type="term" value="P:regulation of leukocyte cell-cell adhesion"/>
    <property type="evidence" value="ECO:0007669"/>
    <property type="project" value="UniProtKB-ARBA"/>
</dbReference>
<dbReference type="GO" id="GO:0042110">
    <property type="term" value="P:T cell activation"/>
    <property type="evidence" value="ECO:0007669"/>
    <property type="project" value="UniProtKB-ARBA"/>
</dbReference>
<keyword evidence="12" id="KW-1185">Reference proteome</keyword>
<dbReference type="InterPro" id="IPR053896">
    <property type="entry name" value="BTN3A2-like_Ig-C"/>
</dbReference>
<accession>A0A8J6B324</accession>
<keyword evidence="4" id="KW-1133">Transmembrane helix</keyword>
<dbReference type="GO" id="GO:0050863">
    <property type="term" value="P:regulation of T cell activation"/>
    <property type="evidence" value="ECO:0007669"/>
    <property type="project" value="UniProtKB-ARBA"/>
</dbReference>
<keyword evidence="3" id="KW-0732">Signal</keyword>
<dbReference type="GO" id="GO:0009897">
    <property type="term" value="C:external side of plasma membrane"/>
    <property type="evidence" value="ECO:0007669"/>
    <property type="project" value="TreeGrafter"/>
</dbReference>
<dbReference type="Gene3D" id="2.60.40.10">
    <property type="entry name" value="Immunoglobulins"/>
    <property type="match status" value="2"/>
</dbReference>
<keyword evidence="2" id="KW-0812">Transmembrane</keyword>
<gene>
    <name evidence="11" type="ORF">J0S82_007795</name>
</gene>
<evidence type="ECO:0000256" key="9">
    <source>
        <dbReference type="ARBA" id="ARBA00038221"/>
    </source>
</evidence>
<dbReference type="Pfam" id="PF07686">
    <property type="entry name" value="V-set"/>
    <property type="match status" value="1"/>
</dbReference>
<dbReference type="GO" id="GO:0050852">
    <property type="term" value="P:T cell receptor signaling pathway"/>
    <property type="evidence" value="ECO:0007669"/>
    <property type="project" value="TreeGrafter"/>
</dbReference>
<evidence type="ECO:0000256" key="2">
    <source>
        <dbReference type="ARBA" id="ARBA00022692"/>
    </source>
</evidence>
<feature type="domain" description="Ig-like" evidence="10">
    <location>
        <begin position="1"/>
        <end position="87"/>
    </location>
</feature>
<dbReference type="Proteomes" id="UP000700334">
    <property type="component" value="Unassembled WGS sequence"/>
</dbReference>
<dbReference type="InterPro" id="IPR007110">
    <property type="entry name" value="Ig-like_dom"/>
</dbReference>
<dbReference type="PANTHER" id="PTHR24100">
    <property type="entry name" value="BUTYROPHILIN"/>
    <property type="match status" value="1"/>
</dbReference>
<dbReference type="EMBL" id="JAGFMF010011046">
    <property type="protein sequence ID" value="KAG8524965.1"/>
    <property type="molecule type" value="Genomic_DNA"/>
</dbReference>
<proteinExistence type="inferred from homology"/>
<evidence type="ECO:0000256" key="1">
    <source>
        <dbReference type="ARBA" id="ARBA00004370"/>
    </source>
</evidence>
<evidence type="ECO:0000313" key="11">
    <source>
        <dbReference type="EMBL" id="KAG8524965.1"/>
    </source>
</evidence>
<dbReference type="PANTHER" id="PTHR24100:SF149">
    <property type="entry name" value="BG-LIKE ANTIGEN 1-RELATED"/>
    <property type="match status" value="1"/>
</dbReference>
<protein>
    <submittedName>
        <fullName evidence="11">Butyrophilin-like protein 2</fullName>
    </submittedName>
</protein>
<keyword evidence="5" id="KW-0472">Membrane</keyword>
<comment type="similarity">
    <text evidence="9">Belongs to the SKINT family.</text>
</comment>
<dbReference type="FunFam" id="2.60.40.10:FF:000142">
    <property type="entry name" value="V-set domain-containing T-cell activation inhibitor 1"/>
    <property type="match status" value="1"/>
</dbReference>
<dbReference type="InterPro" id="IPR013783">
    <property type="entry name" value="Ig-like_fold"/>
</dbReference>
<dbReference type="FunFam" id="2.60.40.10:FF:000088">
    <property type="entry name" value="Butyrophilin subfamily 1 member A1"/>
    <property type="match status" value="1"/>
</dbReference>
<dbReference type="InterPro" id="IPR036179">
    <property type="entry name" value="Ig-like_dom_sf"/>
</dbReference>
<dbReference type="InterPro" id="IPR050504">
    <property type="entry name" value="IgSF_BTN/MOG"/>
</dbReference>
<comment type="caution">
    <text evidence="11">The sequence shown here is derived from an EMBL/GenBank/DDBJ whole genome shotgun (WGS) entry which is preliminary data.</text>
</comment>
<dbReference type="GO" id="GO:0005102">
    <property type="term" value="F:signaling receptor binding"/>
    <property type="evidence" value="ECO:0007669"/>
    <property type="project" value="TreeGrafter"/>
</dbReference>
<dbReference type="PROSITE" id="PS50835">
    <property type="entry name" value="IG_LIKE"/>
    <property type="match status" value="2"/>
</dbReference>
<evidence type="ECO:0000256" key="8">
    <source>
        <dbReference type="ARBA" id="ARBA00023319"/>
    </source>
</evidence>
<keyword evidence="6" id="KW-1015">Disulfide bond</keyword>
<reference evidence="11" key="1">
    <citation type="journal article" date="2021" name="Evol. Appl.">
        <title>The genome of the Pyrenean desman and the effects of bottlenecks and inbreeding on the genomic landscape of an endangered species.</title>
        <authorList>
            <person name="Escoda L."/>
            <person name="Castresana J."/>
        </authorList>
    </citation>
    <scope>NUCLEOTIDE SEQUENCE</scope>
    <source>
        <strain evidence="11">IBE-C5619</strain>
    </source>
</reference>
<dbReference type="AlphaFoldDB" id="A0A8J6B324"/>
<dbReference type="SUPFAM" id="SSF48726">
    <property type="entry name" value="Immunoglobulin"/>
    <property type="match status" value="2"/>
</dbReference>
<keyword evidence="7" id="KW-0325">Glycoprotein</keyword>
<evidence type="ECO:0000256" key="5">
    <source>
        <dbReference type="ARBA" id="ARBA00023136"/>
    </source>
</evidence>
<keyword evidence="8" id="KW-0393">Immunoglobulin domain</keyword>
<dbReference type="GO" id="GO:0001817">
    <property type="term" value="P:regulation of cytokine production"/>
    <property type="evidence" value="ECO:0007669"/>
    <property type="project" value="TreeGrafter"/>
</dbReference>
<evidence type="ECO:0000256" key="4">
    <source>
        <dbReference type="ARBA" id="ARBA00022989"/>
    </source>
</evidence>
<feature type="domain" description="Ig-like" evidence="10">
    <location>
        <begin position="100"/>
        <end position="179"/>
    </location>
</feature>